<keyword evidence="3" id="KW-1185">Reference proteome</keyword>
<comment type="caution">
    <text evidence="2">The sequence shown here is derived from an EMBL/GenBank/DDBJ whole genome shotgun (WGS) entry which is preliminary data.</text>
</comment>
<sequence length="253" mass="26278">MKVNGKELAVEVEGSGPAVLLVHGLGGTSNFYQVQADALAATHTVVRVDSAGAGRSDLAEGISIESHAEDLLGVMDELGIESAAVVGHSMGTLVVRTFAARHPERVRSLALLGTVREPADAGRQAQRDRAAVLRADGTAAVAPGVVANGLSETTRTQHPEIAAFVRELVMRQDPEGYARNCEALAAATDPGPVDPSLPLLLITGDEDKVGPPDASRELADAHGSATLDVLPGVGHWTALEAARPVTDRLRAFL</sequence>
<evidence type="ECO:0000259" key="1">
    <source>
        <dbReference type="Pfam" id="PF00561"/>
    </source>
</evidence>
<dbReference type="InterPro" id="IPR050471">
    <property type="entry name" value="AB_hydrolase"/>
</dbReference>
<dbReference type="Proteomes" id="UP001597182">
    <property type="component" value="Unassembled WGS sequence"/>
</dbReference>
<dbReference type="InterPro" id="IPR029058">
    <property type="entry name" value="AB_hydrolase_fold"/>
</dbReference>
<dbReference type="SUPFAM" id="SSF53474">
    <property type="entry name" value="alpha/beta-Hydrolases"/>
    <property type="match status" value="1"/>
</dbReference>
<protein>
    <submittedName>
        <fullName evidence="2">Alpha/beta fold hydrolase</fullName>
    </submittedName>
</protein>
<evidence type="ECO:0000313" key="2">
    <source>
        <dbReference type="EMBL" id="MFD1236034.1"/>
    </source>
</evidence>
<evidence type="ECO:0000313" key="3">
    <source>
        <dbReference type="Proteomes" id="UP001597182"/>
    </source>
</evidence>
<feature type="domain" description="AB hydrolase-1" evidence="1">
    <location>
        <begin position="17"/>
        <end position="146"/>
    </location>
</feature>
<reference evidence="3" key="1">
    <citation type="journal article" date="2019" name="Int. J. Syst. Evol. Microbiol.">
        <title>The Global Catalogue of Microorganisms (GCM) 10K type strain sequencing project: providing services to taxonomists for standard genome sequencing and annotation.</title>
        <authorList>
            <consortium name="The Broad Institute Genomics Platform"/>
            <consortium name="The Broad Institute Genome Sequencing Center for Infectious Disease"/>
            <person name="Wu L."/>
            <person name="Ma J."/>
        </authorList>
    </citation>
    <scope>NUCLEOTIDE SEQUENCE [LARGE SCALE GENOMIC DNA]</scope>
    <source>
        <strain evidence="3">CCUG 49018</strain>
    </source>
</reference>
<keyword evidence="2" id="KW-0378">Hydrolase</keyword>
<dbReference type="PANTHER" id="PTHR43433:SF5">
    <property type="entry name" value="AB HYDROLASE-1 DOMAIN-CONTAINING PROTEIN"/>
    <property type="match status" value="1"/>
</dbReference>
<dbReference type="InterPro" id="IPR000073">
    <property type="entry name" value="AB_hydrolase_1"/>
</dbReference>
<dbReference type="Gene3D" id="3.40.50.1820">
    <property type="entry name" value="alpha/beta hydrolase"/>
    <property type="match status" value="1"/>
</dbReference>
<accession>A0ABW3VLI1</accession>
<proteinExistence type="predicted"/>
<dbReference type="EMBL" id="JBHTMB010000198">
    <property type="protein sequence ID" value="MFD1236034.1"/>
    <property type="molecule type" value="Genomic_DNA"/>
</dbReference>
<dbReference type="Pfam" id="PF00561">
    <property type="entry name" value="Abhydrolase_1"/>
    <property type="match status" value="1"/>
</dbReference>
<dbReference type="PRINTS" id="PR00111">
    <property type="entry name" value="ABHYDROLASE"/>
</dbReference>
<gene>
    <name evidence="2" type="ORF">ACFQ34_22310</name>
</gene>
<dbReference type="PANTHER" id="PTHR43433">
    <property type="entry name" value="HYDROLASE, ALPHA/BETA FOLD FAMILY PROTEIN"/>
    <property type="match status" value="1"/>
</dbReference>
<dbReference type="RefSeq" id="WP_346093978.1">
    <property type="nucleotide sequence ID" value="NZ_BAABKS010000085.1"/>
</dbReference>
<name>A0ABW3VLI1_9PSEU</name>
<dbReference type="GO" id="GO:0016787">
    <property type="term" value="F:hydrolase activity"/>
    <property type="evidence" value="ECO:0007669"/>
    <property type="project" value="UniProtKB-KW"/>
</dbReference>
<organism evidence="2 3">
    <name type="scientific">Pseudonocardia benzenivorans</name>
    <dbReference type="NCBI Taxonomy" id="228005"/>
    <lineage>
        <taxon>Bacteria</taxon>
        <taxon>Bacillati</taxon>
        <taxon>Actinomycetota</taxon>
        <taxon>Actinomycetes</taxon>
        <taxon>Pseudonocardiales</taxon>
        <taxon>Pseudonocardiaceae</taxon>
        <taxon>Pseudonocardia</taxon>
    </lineage>
</organism>